<dbReference type="RefSeq" id="WP_380098362.1">
    <property type="nucleotide sequence ID" value="NZ_JBHRYD010000016.1"/>
</dbReference>
<evidence type="ECO:0000313" key="2">
    <source>
        <dbReference type="Proteomes" id="UP001595613"/>
    </source>
</evidence>
<keyword evidence="2" id="KW-1185">Reference proteome</keyword>
<dbReference type="Proteomes" id="UP001595613">
    <property type="component" value="Unassembled WGS sequence"/>
</dbReference>
<evidence type="ECO:0000313" key="1">
    <source>
        <dbReference type="EMBL" id="MFC3706256.1"/>
    </source>
</evidence>
<reference evidence="2" key="1">
    <citation type="journal article" date="2019" name="Int. J. Syst. Evol. Microbiol.">
        <title>The Global Catalogue of Microorganisms (GCM) 10K type strain sequencing project: providing services to taxonomists for standard genome sequencing and annotation.</title>
        <authorList>
            <consortium name="The Broad Institute Genomics Platform"/>
            <consortium name="The Broad Institute Genome Sequencing Center for Infectious Disease"/>
            <person name="Wu L."/>
            <person name="Ma J."/>
        </authorList>
    </citation>
    <scope>NUCLEOTIDE SEQUENCE [LARGE SCALE GENOMIC DNA]</scope>
    <source>
        <strain evidence="2">KCTC 42281</strain>
    </source>
</reference>
<organism evidence="1 2">
    <name type="scientific">Devosia honganensis</name>
    <dbReference type="NCBI Taxonomy" id="1610527"/>
    <lineage>
        <taxon>Bacteria</taxon>
        <taxon>Pseudomonadati</taxon>
        <taxon>Pseudomonadota</taxon>
        <taxon>Alphaproteobacteria</taxon>
        <taxon>Hyphomicrobiales</taxon>
        <taxon>Devosiaceae</taxon>
        <taxon>Devosia</taxon>
    </lineage>
</organism>
<protein>
    <recommendedName>
        <fullName evidence="3">Plasmid mobilization relaxosome protein MobC</fullName>
    </recommendedName>
</protein>
<comment type="caution">
    <text evidence="1">The sequence shown here is derived from an EMBL/GenBank/DDBJ whole genome shotgun (WGS) entry which is preliminary data.</text>
</comment>
<name>A0ABV7X3W6_9HYPH</name>
<accession>A0ABV7X3W6</accession>
<evidence type="ECO:0008006" key="3">
    <source>
        <dbReference type="Google" id="ProtNLM"/>
    </source>
</evidence>
<gene>
    <name evidence="1" type="ORF">ACFOOL_16020</name>
</gene>
<sequence>MSTFHRKPYGKRPAPLSIRLTPEERRQLEELAGTMSLAGYIKMVALEGYRPSRISRGTRHDQQALAKVLAALGASQLAASLERLSYAAANGSLYVDDRLAAKFAAACDDIRAMHLHLLEALGKKPPKAPVPNQRLGIRFAQASQMGGPHL</sequence>
<dbReference type="EMBL" id="JBHRYD010000016">
    <property type="protein sequence ID" value="MFC3706256.1"/>
    <property type="molecule type" value="Genomic_DNA"/>
</dbReference>
<proteinExistence type="predicted"/>